<reference evidence="1" key="2">
    <citation type="submission" date="2021-10" db="EMBL/GenBank/DDBJ databases">
        <title>Phylogenomics reveals ancestral predisposition of the termite-cultivated fungus Termitomyces towards a domesticated lifestyle.</title>
        <authorList>
            <person name="Auxier B."/>
            <person name="Grum-Grzhimaylo A."/>
            <person name="Cardenas M.E."/>
            <person name="Lodge J.D."/>
            <person name="Laessoe T."/>
            <person name="Pedersen O."/>
            <person name="Smith M.E."/>
            <person name="Kuyper T.W."/>
            <person name="Franco-Molano E.A."/>
            <person name="Baroni T.J."/>
            <person name="Aanen D.K."/>
        </authorList>
    </citation>
    <scope>NUCLEOTIDE SEQUENCE</scope>
    <source>
        <strain evidence="1">AP01</strain>
        <tissue evidence="1">Mycelium</tissue>
    </source>
</reference>
<proteinExistence type="predicted"/>
<evidence type="ECO:0000313" key="1">
    <source>
        <dbReference type="EMBL" id="KAG5648745.1"/>
    </source>
</evidence>
<dbReference type="EMBL" id="JABCKV010000001">
    <property type="protein sequence ID" value="KAG5648745.1"/>
    <property type="molecule type" value="Genomic_DNA"/>
</dbReference>
<dbReference type="AlphaFoldDB" id="A0A9P7GK27"/>
<accession>A0A9P7GK27</accession>
<evidence type="ECO:0000313" key="2">
    <source>
        <dbReference type="Proteomes" id="UP000775547"/>
    </source>
</evidence>
<keyword evidence="2" id="KW-1185">Reference proteome</keyword>
<dbReference type="Proteomes" id="UP000775547">
    <property type="component" value="Unassembled WGS sequence"/>
</dbReference>
<comment type="caution">
    <text evidence="1">The sequence shown here is derived from an EMBL/GenBank/DDBJ whole genome shotgun (WGS) entry which is preliminary data.</text>
</comment>
<organism evidence="1 2">
    <name type="scientific">Asterophora parasitica</name>
    <dbReference type="NCBI Taxonomy" id="117018"/>
    <lineage>
        <taxon>Eukaryota</taxon>
        <taxon>Fungi</taxon>
        <taxon>Dikarya</taxon>
        <taxon>Basidiomycota</taxon>
        <taxon>Agaricomycotina</taxon>
        <taxon>Agaricomycetes</taxon>
        <taxon>Agaricomycetidae</taxon>
        <taxon>Agaricales</taxon>
        <taxon>Tricholomatineae</taxon>
        <taxon>Lyophyllaceae</taxon>
        <taxon>Asterophora</taxon>
    </lineage>
</organism>
<protein>
    <submittedName>
        <fullName evidence="1">Uncharacterized protein</fullName>
    </submittedName>
</protein>
<reference evidence="1" key="1">
    <citation type="submission" date="2020-07" db="EMBL/GenBank/DDBJ databases">
        <authorList>
            <person name="Nieuwenhuis M."/>
            <person name="Van De Peppel L.J.J."/>
        </authorList>
    </citation>
    <scope>NUCLEOTIDE SEQUENCE</scope>
    <source>
        <strain evidence="1">AP01</strain>
        <tissue evidence="1">Mycelium</tissue>
    </source>
</reference>
<gene>
    <name evidence="1" type="ORF">DXG03_000092</name>
</gene>
<sequence>MTSINAATLENLQDPDSFYNYVNQLLDTNLPLHYTDLITSNQSIWVTVLLGLSRFMVFPPISDALPWSAFARKVEMAERWMELVERASTRIVGLYLETGNLAHEVLTKLLDVICAFDAWNSHEDYSNASHSPSHMKQKALRVMLVVARVLGNSISNIAPTDGRLWQTLRVFLVESIDVIRDYATRPSILTPTNIRYFKDTYTSETDVPIFDIKLHSPLYLNGFLVSGLEAVTQTLSLRLRFTNALPFYKIHGEFCGPLRALPYRLLQFCLRETRLSAPDDMALRGLQDVIPSDKADVSSALECLRSGCRDEARPVIVSFLRDNMPFADSEALVMMKDALAKLDLGMQREVLLSELNNRLESLVNSPVSNDAKPALVGSEWRRKVLLAVEEIYVPECIIWTDEEEGAPDNEHPLIAIDRVKECVQSNALGAVVQTMCNDGENIEPIFDRLYCAFDNARIPGKETLIISVGLMGK</sequence>
<dbReference type="OrthoDB" id="3214669at2759"/>
<name>A0A9P7GK27_9AGAR</name>